<dbReference type="EMBL" id="LUCM01006633">
    <property type="protein sequence ID" value="KAA0191000.1"/>
    <property type="molecule type" value="Genomic_DNA"/>
</dbReference>
<evidence type="ECO:0000313" key="2">
    <source>
        <dbReference type="EMBL" id="KAA0191000.1"/>
    </source>
</evidence>
<feature type="compositionally biased region" description="Basic and acidic residues" evidence="1">
    <location>
        <begin position="1627"/>
        <end position="1650"/>
    </location>
</feature>
<dbReference type="Proteomes" id="UP000728185">
    <property type="component" value="Unassembled WGS sequence"/>
</dbReference>
<name>A0A8E0VFP1_9TREM</name>
<sequence>MHAVGYVTHHEASQKKYAVELESGAEVEYFHESETEVLAETEAVAAADEEAGTEAVVVAEVEFEGGSEIETKTEAEAIKGFEVETGPVPAVETAPEVEIETMEMESEEEGGELREVTFGVFDKTFDVAEIFSVGRELTAVSQVAAAAMGAAAAEGQVEEEEMTLEAEAEGEVEAEVEVEAGVEGELVPEEEVEVEAELKAEVVHEAVAEAAFVAEAEAEVEVEAEVKADVVLEAEAAFVAGAEAESEVEAEVVVEAGVEAESAAGLAVEAEVEVELVPEQVVEFVFEVRAEVVPEGDGVTEPDVEGESDSEALTEVEADTPAVDLKLLDVVPSAGYTSTSFDILPIKSLEITLDSSVDVDRSECVTDLARSATWGAEVCSHPASELQASVPTISATVLPVASQDVPLSISSSFLEGSSVIPVCDISLQGTSIGITSSTDQPLEEVCIESDESQPTFLSLGRSGLSLSDRFSVESLGENISRASVILPITESLKMSSHESLVLEEALPMESMDTPTFVSLSEELRSPLRTEYSGAASRRKAVSASEETAAVAAAHDGLHLGLTGFKRPAIDPLRQIEQPPELKSAVIEIPIMKKTEDKKETTSCLNRPEKPALLCFEETELVTVSSTVSLEEQLQEARNIALSNIPDVKLFEAEEIPIISKELQGIPSLSEPERFVLTSEIGKQTLSSETAEYLPLSSHESNLTDDVTYAEVDEIELPRGSVSKEQIKCSSPVLLTGETVGSLTSSGFGILDESVVLVASDECRALLPEELRTLDRSEELPMSSETCLASRGRRSDEDLRQLAAATGTNLLTEFSEVDEEEEEYVPDGMHENTAEESVQEAELFANRENRHLGRVRSYDLSANQVLSSALDRSMKMLNRLQSYGFRSGFAAQPANTYLPEISPVTSHVQSSAADDSSEDEKIPFKTKWSKVPESYQTIEPPVSAGDADFSSEDEGDNESGTDEVIDYVIDSLEDLVTQRPTEMDKEQTVEDEVIDLSCSRDGLSPIMEAVGIDQNSSPDLSHDSNSSLQLLNLDTEIDIGESSSKEQLDLIKETEGEEGEEESKIGTDESDILPMVGRQSDQSDDYNLRLTRDESHSFEPCLSTVTWRSTTPEESSRESQSTIVQVLHASQVITQRPKTAEERRAMLPSETYSSDGTDLLVVRRYSSGELAPDGQHISPVMQGGQGSHTTLASIESDLNLVDRKQSFFDLPDASASSGTCDAGLTRSEISGAVSMPKLSSKGTESTQLLEQQSAVKEEKYEDGGIPYGRGSLQELKKGTTDMGGLRTKYGTADDYPRQGNGSGTSSSLSEFERLEREVAAHSTSTSMSSVPRESAPELSSQTSSLSEFLRNERECEGSVETIPPISDELQPGPHLSSLLELSLSRSADLAPEPSSLAQSGLITTIYEDVLAEQQASVMTQSTDSATAPSQSGSLTAGQDVARIYHMLQDEIDQTRTASMQFISMSGVEDERQPRKPLAETAGEGIGYEEGEELIDLADADSLAHSSMYDSLIPSVNDDAYLVERQQLQNEWASSLIQEARDELRRQQARESDSLESSDHFAVAGTSDSLCTTSSSVDSSFGFLGTTEDIVITESGVVEFVPHQLQLLHQQYCEGLEFSPRGPTSLQPCEDRRSRRDSVDSLELSYERRGAISEEETESSMAIAQGPSYSQAGPTQSTKSELMSDSLEDSGAIFGLPSEGAHDTEHPQYRHPIEPVGRILIADTVGKSALGDHGGDQQTHPLECCSSAFGSGPAVEITEQPVLGNIVAPTELLTPLTRVAGSTTSLNIISQTADELGLISHTDSNLESAIFDASEDDVAIYRDLSEHQNLQFRLTDSDSQENIQSCFSTSVTSAISFEDLGSAMVGSCAPSGDNSDLVIFGGQTPTEVGDLIYPTTTSKSDDPNERKLTPITPIPTTAEANEPGNYCDSTCAKTEPISRP</sequence>
<reference evidence="2" key="1">
    <citation type="submission" date="2019-05" db="EMBL/GenBank/DDBJ databases">
        <title>Annotation for the trematode Fasciolopsis buski.</title>
        <authorList>
            <person name="Choi Y.-J."/>
        </authorList>
    </citation>
    <scope>NUCLEOTIDE SEQUENCE</scope>
    <source>
        <strain evidence="2">HT</strain>
        <tissue evidence="2">Whole worm</tissue>
    </source>
</reference>
<accession>A0A8E0VFP1</accession>
<comment type="caution">
    <text evidence="2">The sequence shown here is derived from an EMBL/GenBank/DDBJ whole genome shotgun (WGS) entry which is preliminary data.</text>
</comment>
<evidence type="ECO:0000313" key="3">
    <source>
        <dbReference type="Proteomes" id="UP000728185"/>
    </source>
</evidence>
<feature type="region of interest" description="Disordered" evidence="1">
    <location>
        <begin position="1893"/>
        <end position="1938"/>
    </location>
</feature>
<feature type="region of interest" description="Disordered" evidence="1">
    <location>
        <begin position="1234"/>
        <end position="1344"/>
    </location>
</feature>
<dbReference type="OrthoDB" id="6280357at2759"/>
<proteinExistence type="predicted"/>
<feature type="compositionally biased region" description="Basic and acidic residues" evidence="1">
    <location>
        <begin position="1897"/>
        <end position="1906"/>
    </location>
</feature>
<keyword evidence="3" id="KW-1185">Reference proteome</keyword>
<feature type="compositionally biased region" description="Polar residues" evidence="1">
    <location>
        <begin position="1657"/>
        <end position="1678"/>
    </location>
</feature>
<feature type="region of interest" description="Disordered" evidence="1">
    <location>
        <begin position="932"/>
        <end position="960"/>
    </location>
</feature>
<evidence type="ECO:0000256" key="1">
    <source>
        <dbReference type="SAM" id="MobiDB-lite"/>
    </source>
</evidence>
<feature type="compositionally biased region" description="Polar residues" evidence="1">
    <location>
        <begin position="1320"/>
        <end position="1344"/>
    </location>
</feature>
<feature type="compositionally biased region" description="Polar residues" evidence="1">
    <location>
        <begin position="1239"/>
        <end position="1253"/>
    </location>
</feature>
<protein>
    <submittedName>
        <fullName evidence="2">Uncharacterized protein</fullName>
    </submittedName>
</protein>
<organism evidence="2 3">
    <name type="scientific">Fasciolopsis buskii</name>
    <dbReference type="NCBI Taxonomy" id="27845"/>
    <lineage>
        <taxon>Eukaryota</taxon>
        <taxon>Metazoa</taxon>
        <taxon>Spiralia</taxon>
        <taxon>Lophotrochozoa</taxon>
        <taxon>Platyhelminthes</taxon>
        <taxon>Trematoda</taxon>
        <taxon>Digenea</taxon>
        <taxon>Plagiorchiida</taxon>
        <taxon>Echinostomata</taxon>
        <taxon>Echinostomatoidea</taxon>
        <taxon>Fasciolidae</taxon>
        <taxon>Fasciolopsis</taxon>
    </lineage>
</organism>
<feature type="region of interest" description="Disordered" evidence="1">
    <location>
        <begin position="1617"/>
        <end position="1678"/>
    </location>
</feature>
<feature type="compositionally biased region" description="Basic and acidic residues" evidence="1">
    <location>
        <begin position="1309"/>
        <end position="1318"/>
    </location>
</feature>
<feature type="compositionally biased region" description="Acidic residues" evidence="1">
    <location>
        <begin position="948"/>
        <end position="960"/>
    </location>
</feature>
<gene>
    <name evidence="2" type="ORF">FBUS_01053</name>
</gene>